<dbReference type="InterPro" id="IPR013784">
    <property type="entry name" value="Carb-bd-like_fold"/>
</dbReference>
<keyword evidence="1" id="KW-0732">Signal</keyword>
<feature type="signal peptide" evidence="1">
    <location>
        <begin position="1"/>
        <end position="18"/>
    </location>
</feature>
<evidence type="ECO:0008006" key="4">
    <source>
        <dbReference type="Google" id="ProtNLM"/>
    </source>
</evidence>
<protein>
    <recommendedName>
        <fullName evidence="4">DUF11 domain-containing protein</fullName>
    </recommendedName>
</protein>
<dbReference type="KEGG" id="eli:ELI_06170"/>
<proteinExistence type="predicted"/>
<gene>
    <name evidence="2" type="ordered locus">ELI_06170</name>
</gene>
<evidence type="ECO:0000313" key="3">
    <source>
        <dbReference type="Proteomes" id="UP000008808"/>
    </source>
</evidence>
<feature type="chain" id="PRO_5004213214" description="DUF11 domain-containing protein" evidence="1">
    <location>
        <begin position="19"/>
        <end position="1684"/>
    </location>
</feature>
<dbReference type="eggNOG" id="COG3485">
    <property type="taxonomic scope" value="Bacteria"/>
</dbReference>
<name>Q2NAG5_ERYLH</name>
<reference evidence="3" key="1">
    <citation type="journal article" date="2009" name="J. Bacteriol.">
        <title>Complete genome sequence of Erythrobacter litoralis HTCC2594.</title>
        <authorList>
            <person name="Oh H.M."/>
            <person name="Giovannoni S.J."/>
            <person name="Ferriera S."/>
            <person name="Johnson J."/>
            <person name="Cho J.C."/>
        </authorList>
    </citation>
    <scope>NUCLEOTIDE SEQUENCE [LARGE SCALE GENOMIC DNA]</scope>
    <source>
        <strain evidence="3">HTCC2594</strain>
    </source>
</reference>
<dbReference type="OrthoDB" id="9773411at2"/>
<dbReference type="GO" id="GO:0030246">
    <property type="term" value="F:carbohydrate binding"/>
    <property type="evidence" value="ECO:0007669"/>
    <property type="project" value="InterPro"/>
</dbReference>
<dbReference type="SUPFAM" id="SSF49452">
    <property type="entry name" value="Starch-binding domain-like"/>
    <property type="match status" value="1"/>
</dbReference>
<organism evidence="2 3">
    <name type="scientific">Erythrobacter litoralis (strain HTCC2594)</name>
    <dbReference type="NCBI Taxonomy" id="314225"/>
    <lineage>
        <taxon>Bacteria</taxon>
        <taxon>Pseudomonadati</taxon>
        <taxon>Pseudomonadota</taxon>
        <taxon>Alphaproteobacteria</taxon>
        <taxon>Sphingomonadales</taxon>
        <taxon>Erythrobacteraceae</taxon>
        <taxon>Erythrobacter/Porphyrobacter group</taxon>
        <taxon>Erythrobacter</taxon>
    </lineage>
</organism>
<dbReference type="EMBL" id="CP000157">
    <property type="protein sequence ID" value="ABC63326.1"/>
    <property type="molecule type" value="Genomic_DNA"/>
</dbReference>
<dbReference type="HOGENOM" id="CLU_000851_0_0_5"/>
<evidence type="ECO:0000256" key="1">
    <source>
        <dbReference type="SAM" id="SignalP"/>
    </source>
</evidence>
<accession>Q2NAG5</accession>
<keyword evidence="3" id="KW-1185">Reference proteome</keyword>
<evidence type="ECO:0000313" key="2">
    <source>
        <dbReference type="EMBL" id="ABC63326.1"/>
    </source>
</evidence>
<sequence>MAAALVWALLLFVAPAAAQTITNTARADWTEDSVARSTTSNTVTIERAVNPLTLETFRPLPSAGSSLPVRASTCNNSPLVIFPGSADGGVGIASAATAELRIGEVLVIRASAPLANRSPDAVDTLTTTITTPGGDREVLEIFETGPDTGIFTGAIRTRATPPSPTQQDCQLSVSSGEQITVALGGANGAPPLVTTLVGVLADPYGFVFDSEDGSPVSGATVTLVDAATGLPATVFADDGVTPWPSTVVSGEPIRDAADNVYPMQPGEFRFPLAPLGSYRLVVTPPGPYTAPSVVQPPQLAGLTRPDGSAFVISDASYGASFALVSIDPVRVDIPVDRPNVSVTIMKSASRARAQPGDAIFYTVTLRNPDPARTKRGVTLVDLPSPWLRLRADSVRVDGRDAASAVTIAPDGRRLAIDIASIEAGGTVKVTYAMVVRPDAPPGQAVNRAEASDPFGGRAVAEASVRIERDTIASRMTIIGRVTSGTCDVVRNRVGIPGVRVMLEDGSFALTDHEGRYHFEGVVPGTHVVQAQRQTLPEGGRFVDCDRSSRSAGNASSHFVTGQGGSLAVVDFTADVPGWIAPAPVETPSLPGEAAPADSGVAQAPTAEIATAREAAGNDRDWLAEGDGPNAFLFPEVDHNPRAPAVRVVIRHRPGQSVELSANGKPVSERALDAVQTSEGGFYSVSIWRGVSIDDGTTRLRAIIRNEDGSVADDLTRNVEFVATPWHAEIVRDRSHLIADGRTRPVIAVRLTDRRGRPVHDGVTGSVTVSAPYESAALLDQLQLRQLAGQGSATPTWTIAGDDGIALVELAPTMVSGPLHLSFSFADREATREQQIESWIVPGDLEWTVVGLAEGSIGAKTIADNMERTGNFDSDLGNKARVALYAKGHVLGKFIATIAYDSAKQEDDQRLLGTIDPNAYYTVFADGSDRRFDAASREKLYVRIETSTFYALYGDFVTGFDQTLLGRYERTATGVKAEGRFGALHAQGFAAKIASRFRRDEIQGNGLSGPYRLGSRDIVSNSEIVAIETRDRLRSEIVVERRELIRFIDYDIDPLSGTISFKEPVLSRDFDLNPQFIVIDYEVFDGDGKANWNAGARADYTFGDDVLRVGVTGITDKGDGARTDLGAIDLRARIASGTEIRAEAGTSRREGANASAWLVEAEHRTGSLDILAYARSTDADYGTGQQTGAELGRRKFGVDARYSLEEHFSLVGSAWYDESLTDDSDRRAVQVAGTYRTGDTELRLGIARLDDRLADGTKAKSTVLEGAVSQRLLDDKLELSATTSVALDDAESLDLPARHRLRARYSVTDWLRVVGVYEIADGEIIDARTFNAGFELTPWQGSRIVTSLGQQDIAEQGKRTFAAFGLSQSFTVTSELSIDATLDGNRELGGADAFDVLNPLHPVASGGHLSQDGALFEDFTAATLGASWRKDRWSATARGEIRDGEFADRVGLTAGIIRQLDDGIVVGSGLTWTRATGDGGVETEIFDAALSTAYRPAESSFAFLGKLAYRSDSVTGAVAGEVGPAGRTALTVDGDAKSRRLVGSLSANWSPHGVDEIDGVEHLVRRSEIGIFLGGRYNFDRVGDFDLAGTTVLGGLDLRIGIGDRLEIGGTATVRTNLTDGFTSFAVGPQIGFVPTQDTLVIVGYNIAGFRDRDFSEARNTDKGLFASVRVKFDADTFSFLGLNR</sequence>
<dbReference type="Proteomes" id="UP000008808">
    <property type="component" value="Chromosome"/>
</dbReference>
<dbReference type="RefSeq" id="WP_011414162.1">
    <property type="nucleotide sequence ID" value="NC_007722.1"/>
</dbReference>
<dbReference type="STRING" id="314225.ELI_06170"/>
<dbReference type="InterPro" id="IPR008969">
    <property type="entry name" value="CarboxyPept-like_regulatory"/>
</dbReference>
<dbReference type="SUPFAM" id="SSF49464">
    <property type="entry name" value="Carboxypeptidase regulatory domain-like"/>
    <property type="match status" value="1"/>
</dbReference>